<gene>
    <name evidence="2" type="ORF">ER308_10085</name>
</gene>
<evidence type="ECO:0000313" key="2">
    <source>
        <dbReference type="EMBL" id="QBI19872.1"/>
    </source>
</evidence>
<dbReference type="KEGG" id="erz:ER308_10085"/>
<dbReference type="SUPFAM" id="SSF51735">
    <property type="entry name" value="NAD(P)-binding Rossmann-fold domains"/>
    <property type="match status" value="1"/>
</dbReference>
<keyword evidence="3" id="KW-1185">Reference proteome</keyword>
<dbReference type="InterPro" id="IPR036291">
    <property type="entry name" value="NAD(P)-bd_dom_sf"/>
</dbReference>
<organism evidence="2 3">
    <name type="scientific">Egibacter rhizosphaerae</name>
    <dbReference type="NCBI Taxonomy" id="1670831"/>
    <lineage>
        <taxon>Bacteria</taxon>
        <taxon>Bacillati</taxon>
        <taxon>Actinomycetota</taxon>
        <taxon>Nitriliruptoria</taxon>
        <taxon>Egibacterales</taxon>
        <taxon>Egibacteraceae</taxon>
        <taxon>Egibacter</taxon>
    </lineage>
</organism>
<dbReference type="PANTHER" id="PTHR48079">
    <property type="entry name" value="PROTEIN YEEZ"/>
    <property type="match status" value="1"/>
</dbReference>
<feature type="domain" description="NAD-dependent epimerase/dehydratase" evidence="1">
    <location>
        <begin position="3"/>
        <end position="224"/>
    </location>
</feature>
<dbReference type="AlphaFoldDB" id="A0A411YFH9"/>
<sequence>MRILVAGATGVLGRAVVPRLYGAGHEVLGVSRRDTSDRFLRDTGATPVRLDVFDADATTALAAGERIEAVLNLATHVPRGNAALRPGAWRTHDRLRRDASRALATAAIGAGARFVQESFAPAYPDRGPAWITEDVPLEPVAQTATVPDAEASAKQVTDAAGAGVALRFGLFYGPEASGELLAAARKGRLRLPGEPGGYVSLIHVDDAATAVVAALGVPPGVYNVVEDEPTTRAEHAAILTELLAVRRVRPMPRLLGRHPMLRALARSHRVSNARFREVASWQPAHPSPRTGWREVLEVLEVVDVPG</sequence>
<reference evidence="2 3" key="1">
    <citation type="submission" date="2019-01" db="EMBL/GenBank/DDBJ databases">
        <title>Egibacter rhizosphaerae EGI 80759T.</title>
        <authorList>
            <person name="Chen D.-D."/>
            <person name="Tian Y."/>
            <person name="Jiao J.-Y."/>
            <person name="Zhang X.-T."/>
            <person name="Zhang Y.-G."/>
            <person name="Zhang Y."/>
            <person name="Xiao M."/>
            <person name="Shu W.-S."/>
            <person name="Li W.-J."/>
        </authorList>
    </citation>
    <scope>NUCLEOTIDE SEQUENCE [LARGE SCALE GENOMIC DNA]</scope>
    <source>
        <strain evidence="2 3">EGI 80759</strain>
    </source>
</reference>
<dbReference type="RefSeq" id="WP_131154869.1">
    <property type="nucleotide sequence ID" value="NZ_CP036402.1"/>
</dbReference>
<dbReference type="PANTHER" id="PTHR48079:SF6">
    <property type="entry name" value="NAD(P)-BINDING DOMAIN-CONTAINING PROTEIN-RELATED"/>
    <property type="match status" value="1"/>
</dbReference>
<dbReference type="Pfam" id="PF01370">
    <property type="entry name" value="Epimerase"/>
    <property type="match status" value="1"/>
</dbReference>
<evidence type="ECO:0000259" key="1">
    <source>
        <dbReference type="Pfam" id="PF01370"/>
    </source>
</evidence>
<dbReference type="GO" id="GO:0004029">
    <property type="term" value="F:aldehyde dehydrogenase (NAD+) activity"/>
    <property type="evidence" value="ECO:0007669"/>
    <property type="project" value="TreeGrafter"/>
</dbReference>
<dbReference type="Gene3D" id="3.40.50.720">
    <property type="entry name" value="NAD(P)-binding Rossmann-like Domain"/>
    <property type="match status" value="1"/>
</dbReference>
<dbReference type="InterPro" id="IPR051783">
    <property type="entry name" value="NAD(P)-dependent_oxidoreduct"/>
</dbReference>
<dbReference type="GO" id="GO:0005737">
    <property type="term" value="C:cytoplasm"/>
    <property type="evidence" value="ECO:0007669"/>
    <property type="project" value="TreeGrafter"/>
</dbReference>
<dbReference type="EMBL" id="CP036402">
    <property type="protein sequence ID" value="QBI19872.1"/>
    <property type="molecule type" value="Genomic_DNA"/>
</dbReference>
<name>A0A411YFH9_9ACTN</name>
<protein>
    <submittedName>
        <fullName evidence="2">NAD-dependent epimerase/dehydratase family protein</fullName>
    </submittedName>
</protein>
<dbReference type="OrthoDB" id="9787292at2"/>
<dbReference type="Proteomes" id="UP000291469">
    <property type="component" value="Chromosome"/>
</dbReference>
<dbReference type="InterPro" id="IPR001509">
    <property type="entry name" value="Epimerase_deHydtase"/>
</dbReference>
<proteinExistence type="predicted"/>
<accession>A0A411YFH9</accession>
<evidence type="ECO:0000313" key="3">
    <source>
        <dbReference type="Proteomes" id="UP000291469"/>
    </source>
</evidence>